<feature type="domain" description="Pyrrolo-quinoline quinone repeat" evidence="2">
    <location>
        <begin position="353"/>
        <end position="406"/>
    </location>
</feature>
<evidence type="ECO:0000313" key="4">
    <source>
        <dbReference type="Proteomes" id="UP000315440"/>
    </source>
</evidence>
<evidence type="ECO:0000313" key="3">
    <source>
        <dbReference type="EMBL" id="TWT88341.1"/>
    </source>
</evidence>
<dbReference type="InterPro" id="IPR015943">
    <property type="entry name" value="WD40/YVTN_repeat-like_dom_sf"/>
</dbReference>
<evidence type="ECO:0000256" key="1">
    <source>
        <dbReference type="SAM" id="SignalP"/>
    </source>
</evidence>
<comment type="caution">
    <text evidence="3">The sequence shown here is derived from an EMBL/GenBank/DDBJ whole genome shotgun (WGS) entry which is preliminary data.</text>
</comment>
<dbReference type="OrthoDB" id="244732at2"/>
<proteinExistence type="predicted"/>
<keyword evidence="4" id="KW-1185">Reference proteome</keyword>
<dbReference type="AlphaFoldDB" id="A0A5C5ZNC1"/>
<gene>
    <name evidence="3" type="ORF">Mal64_18200</name>
</gene>
<feature type="domain" description="Pyrrolo-quinoline quinone repeat" evidence="2">
    <location>
        <begin position="234"/>
        <end position="311"/>
    </location>
</feature>
<feature type="signal peptide" evidence="1">
    <location>
        <begin position="1"/>
        <end position="39"/>
    </location>
</feature>
<feature type="domain" description="Pyrrolo-quinoline quinone repeat" evidence="2">
    <location>
        <begin position="88"/>
        <end position="228"/>
    </location>
</feature>
<dbReference type="PANTHER" id="PTHR34512">
    <property type="entry name" value="CELL SURFACE PROTEIN"/>
    <property type="match status" value="1"/>
</dbReference>
<dbReference type="PANTHER" id="PTHR34512:SF30">
    <property type="entry name" value="OUTER MEMBRANE PROTEIN ASSEMBLY FACTOR BAMB"/>
    <property type="match status" value="1"/>
</dbReference>
<dbReference type="InterPro" id="IPR011047">
    <property type="entry name" value="Quinoprotein_ADH-like_sf"/>
</dbReference>
<reference evidence="3 4" key="1">
    <citation type="submission" date="2019-02" db="EMBL/GenBank/DDBJ databases">
        <title>Deep-cultivation of Planctomycetes and their phenomic and genomic characterization uncovers novel biology.</title>
        <authorList>
            <person name="Wiegand S."/>
            <person name="Jogler M."/>
            <person name="Boedeker C."/>
            <person name="Pinto D."/>
            <person name="Vollmers J."/>
            <person name="Rivas-Marin E."/>
            <person name="Kohn T."/>
            <person name="Peeters S.H."/>
            <person name="Heuer A."/>
            <person name="Rast P."/>
            <person name="Oberbeckmann S."/>
            <person name="Bunk B."/>
            <person name="Jeske O."/>
            <person name="Meyerdierks A."/>
            <person name="Storesund J.E."/>
            <person name="Kallscheuer N."/>
            <person name="Luecker S."/>
            <person name="Lage O.M."/>
            <person name="Pohl T."/>
            <person name="Merkel B.J."/>
            <person name="Hornburger P."/>
            <person name="Mueller R.-W."/>
            <person name="Bruemmer F."/>
            <person name="Labrenz M."/>
            <person name="Spormann A.M."/>
            <person name="Op Den Camp H."/>
            <person name="Overmann J."/>
            <person name="Amann R."/>
            <person name="Jetten M.S.M."/>
            <person name="Mascher T."/>
            <person name="Medema M.H."/>
            <person name="Devos D.P."/>
            <person name="Kaster A.-K."/>
            <person name="Ovreas L."/>
            <person name="Rohde M."/>
            <person name="Galperin M.Y."/>
            <person name="Jogler C."/>
        </authorList>
    </citation>
    <scope>NUCLEOTIDE SEQUENCE [LARGE SCALE GENOMIC DNA]</scope>
    <source>
        <strain evidence="3 4">Mal64</strain>
    </source>
</reference>
<dbReference type="EMBL" id="SJPQ01000002">
    <property type="protein sequence ID" value="TWT88341.1"/>
    <property type="molecule type" value="Genomic_DNA"/>
</dbReference>
<name>A0A5C5ZNC1_9BACT</name>
<dbReference type="Pfam" id="PF13360">
    <property type="entry name" value="PQQ_2"/>
    <property type="match status" value="3"/>
</dbReference>
<dbReference type="Proteomes" id="UP000315440">
    <property type="component" value="Unassembled WGS sequence"/>
</dbReference>
<dbReference type="SUPFAM" id="SSF50998">
    <property type="entry name" value="Quinoprotein alcohol dehydrogenase-like"/>
    <property type="match status" value="1"/>
</dbReference>
<accession>A0A5C5ZNC1</accession>
<sequence length="452" mass="47343" precursor="true">MIDGTAEEFFSMTISLPKRTACLLLLVVAITAATATSHAQSLASATAAVASAGPNASPGDRPWWRSAQLNGVASSPSAPTEWGPDSNIAWKVDVPGRGHATPCVVGDQIFISTAVEGAEEMRLLSFDRATGAEGWNTLLHSGGFMHIHSKNSHASATPACAGGRVFALHMVDGDASIDGGGEGVYLSAVGLDGEILWQKKAGPFTTKHGYAPSPILYGSTVIVSGDSENAGAFVAAFDQATGEEVWRTGRRDNASFGCGVVATIAGREQLVIPGCDETVSYDPTSGEMLWRVDGPSLSAANTVAFDSQKVYSSGGWPQKNLLAIRADGSGDVTDSHIAWRKTKAVCYVPTMLVQGQRLYTVSDDGVATCYDTESGDTVWVKRLGGGFSASPIMVGDSIYLTDESGKTHVIKAADEFKPVAVNDLADGGFATPVVLDGKIFLRTSHQLYCIAE</sequence>
<dbReference type="Gene3D" id="2.40.10.480">
    <property type="match status" value="1"/>
</dbReference>
<evidence type="ECO:0000259" key="2">
    <source>
        <dbReference type="Pfam" id="PF13360"/>
    </source>
</evidence>
<dbReference type="Gene3D" id="2.130.10.10">
    <property type="entry name" value="YVTN repeat-like/Quinoprotein amine dehydrogenase"/>
    <property type="match status" value="1"/>
</dbReference>
<keyword evidence="1" id="KW-0732">Signal</keyword>
<organism evidence="3 4">
    <name type="scientific">Pseudobythopirellula maris</name>
    <dbReference type="NCBI Taxonomy" id="2527991"/>
    <lineage>
        <taxon>Bacteria</taxon>
        <taxon>Pseudomonadati</taxon>
        <taxon>Planctomycetota</taxon>
        <taxon>Planctomycetia</taxon>
        <taxon>Pirellulales</taxon>
        <taxon>Lacipirellulaceae</taxon>
        <taxon>Pseudobythopirellula</taxon>
    </lineage>
</organism>
<protein>
    <submittedName>
        <fullName evidence="3">Outer membrane biogenesis protein BamB</fullName>
    </submittedName>
</protein>
<dbReference type="InterPro" id="IPR002372">
    <property type="entry name" value="PQQ_rpt_dom"/>
</dbReference>
<dbReference type="RefSeq" id="WP_146399313.1">
    <property type="nucleotide sequence ID" value="NZ_SJPQ01000002.1"/>
</dbReference>
<feature type="chain" id="PRO_5022883695" evidence="1">
    <location>
        <begin position="40"/>
        <end position="452"/>
    </location>
</feature>